<proteinExistence type="predicted"/>
<gene>
    <name evidence="1" type="ORF">Pla123a_06250</name>
</gene>
<sequence length="101" mass="11244">MICSLGRQGGLRRQVIDARKHLGKLCIGTIRKRADRWRGGSGHQLGVAAVVQDERRGADITMDPPLAMQFFKLERRIKGVASGPAVVERTDPFDELLKINH</sequence>
<keyword evidence="2" id="KW-1185">Reference proteome</keyword>
<name>A0A5C5ZF62_9BACT</name>
<dbReference type="AlphaFoldDB" id="A0A5C5ZF62"/>
<organism evidence="1 2">
    <name type="scientific">Posidoniimonas polymericola</name>
    <dbReference type="NCBI Taxonomy" id="2528002"/>
    <lineage>
        <taxon>Bacteria</taxon>
        <taxon>Pseudomonadati</taxon>
        <taxon>Planctomycetota</taxon>
        <taxon>Planctomycetia</taxon>
        <taxon>Pirellulales</taxon>
        <taxon>Lacipirellulaceae</taxon>
        <taxon>Posidoniimonas</taxon>
    </lineage>
</organism>
<comment type="caution">
    <text evidence="1">The sequence shown here is derived from an EMBL/GenBank/DDBJ whole genome shotgun (WGS) entry which is preliminary data.</text>
</comment>
<reference evidence="1 2" key="1">
    <citation type="submission" date="2019-02" db="EMBL/GenBank/DDBJ databases">
        <title>Deep-cultivation of Planctomycetes and their phenomic and genomic characterization uncovers novel biology.</title>
        <authorList>
            <person name="Wiegand S."/>
            <person name="Jogler M."/>
            <person name="Boedeker C."/>
            <person name="Pinto D."/>
            <person name="Vollmers J."/>
            <person name="Rivas-Marin E."/>
            <person name="Kohn T."/>
            <person name="Peeters S.H."/>
            <person name="Heuer A."/>
            <person name="Rast P."/>
            <person name="Oberbeckmann S."/>
            <person name="Bunk B."/>
            <person name="Jeske O."/>
            <person name="Meyerdierks A."/>
            <person name="Storesund J.E."/>
            <person name="Kallscheuer N."/>
            <person name="Luecker S."/>
            <person name="Lage O.M."/>
            <person name="Pohl T."/>
            <person name="Merkel B.J."/>
            <person name="Hornburger P."/>
            <person name="Mueller R.-W."/>
            <person name="Bruemmer F."/>
            <person name="Labrenz M."/>
            <person name="Spormann A.M."/>
            <person name="Op Den Camp H."/>
            <person name="Overmann J."/>
            <person name="Amann R."/>
            <person name="Jetten M.S.M."/>
            <person name="Mascher T."/>
            <person name="Medema M.H."/>
            <person name="Devos D.P."/>
            <person name="Kaster A.-K."/>
            <person name="Ovreas L."/>
            <person name="Rohde M."/>
            <person name="Galperin M.Y."/>
            <person name="Jogler C."/>
        </authorList>
    </citation>
    <scope>NUCLEOTIDE SEQUENCE [LARGE SCALE GENOMIC DNA]</scope>
    <source>
        <strain evidence="1 2">Pla123a</strain>
    </source>
</reference>
<dbReference type="Proteomes" id="UP000318478">
    <property type="component" value="Unassembled WGS sequence"/>
</dbReference>
<evidence type="ECO:0000313" key="1">
    <source>
        <dbReference type="EMBL" id="TWT85818.1"/>
    </source>
</evidence>
<dbReference type="EMBL" id="SJPO01000001">
    <property type="protein sequence ID" value="TWT85818.1"/>
    <property type="molecule type" value="Genomic_DNA"/>
</dbReference>
<protein>
    <submittedName>
        <fullName evidence="1">Uncharacterized protein</fullName>
    </submittedName>
</protein>
<accession>A0A5C5ZF62</accession>
<evidence type="ECO:0000313" key="2">
    <source>
        <dbReference type="Proteomes" id="UP000318478"/>
    </source>
</evidence>